<proteinExistence type="predicted"/>
<feature type="transmembrane region" description="Helical" evidence="1">
    <location>
        <begin position="355"/>
        <end position="373"/>
    </location>
</feature>
<accession>A0A284VS62</accession>
<keyword evidence="1" id="KW-1133">Transmembrane helix</keyword>
<dbReference type="EMBL" id="FZMP01000204">
    <property type="protein sequence ID" value="SNQ62048.1"/>
    <property type="molecule type" value="Genomic_DNA"/>
</dbReference>
<protein>
    <submittedName>
        <fullName evidence="2">Uncharacterized protein</fullName>
    </submittedName>
</protein>
<dbReference type="AlphaFoldDB" id="A0A284VS62"/>
<reference evidence="3" key="1">
    <citation type="submission" date="2017-06" db="EMBL/GenBank/DDBJ databases">
        <authorList>
            <person name="Cremers G."/>
        </authorList>
    </citation>
    <scope>NUCLEOTIDE SEQUENCE [LARGE SCALE GENOMIC DNA]</scope>
</reference>
<sequence>MACTSATAGGSGGGGGNMVSGSLVITEESESFKIKVCANNGTLRALVREAYGKYRDFYSGWVTNTCTTFATYKKDIPAGTYLVYLIDESGNVVKLPDGTQYTKFIYAGDSGSGKCVATSGQNKITVSSDAAGVKFVSCSDSCGAYMYVLTPKGAEFGKVDVPKGGCRTDVIEWKYFTESGEYTAILASYDFETHLFETTFKVTLPGTGKVKKELVTNLTDNEALIIAAVWATSNPSSRPTFFKKYQEGSNWVFQFEFTKTPDYAEFGAGAGLLRFIEANWKSISYLLAILGIGAIVWLWREPQTKAEEVRGKISDNTQSEIDTILSNQSLTPAQKQALIEAILRNVPGEKKETDWGGIVLPVAGLIAAAYVIGEFAKKR</sequence>
<feature type="transmembrane region" description="Helical" evidence="1">
    <location>
        <begin position="282"/>
        <end position="299"/>
    </location>
</feature>
<evidence type="ECO:0000313" key="2">
    <source>
        <dbReference type="EMBL" id="SNQ62048.1"/>
    </source>
</evidence>
<keyword evidence="1" id="KW-0472">Membrane</keyword>
<organism evidence="2 3">
    <name type="scientific">Candidatus Methanoperedens nitratireducens</name>
    <dbReference type="NCBI Taxonomy" id="1392998"/>
    <lineage>
        <taxon>Archaea</taxon>
        <taxon>Methanobacteriati</taxon>
        <taxon>Methanobacteriota</taxon>
        <taxon>Stenosarchaea group</taxon>
        <taxon>Methanomicrobia</taxon>
        <taxon>Methanosarcinales</taxon>
        <taxon>ANME-2 cluster</taxon>
        <taxon>Candidatus Methanoperedentaceae</taxon>
        <taxon>Candidatus Methanoperedens</taxon>
    </lineage>
</organism>
<dbReference type="RefSeq" id="WP_096206668.1">
    <property type="nucleotide sequence ID" value="NZ_FZMP01000204.1"/>
</dbReference>
<evidence type="ECO:0000313" key="3">
    <source>
        <dbReference type="Proteomes" id="UP000218615"/>
    </source>
</evidence>
<keyword evidence="1" id="KW-0812">Transmembrane</keyword>
<keyword evidence="3" id="KW-1185">Reference proteome</keyword>
<gene>
    <name evidence="2" type="ORF">MNV_570001</name>
</gene>
<dbReference type="Proteomes" id="UP000218615">
    <property type="component" value="Unassembled WGS sequence"/>
</dbReference>
<name>A0A284VS62_9EURY</name>
<evidence type="ECO:0000256" key="1">
    <source>
        <dbReference type="SAM" id="Phobius"/>
    </source>
</evidence>